<dbReference type="OrthoDB" id="5402929at2759"/>
<keyword evidence="5" id="KW-0732">Signal</keyword>
<name>A0A1E3PN63_9ASCO</name>
<dbReference type="GO" id="GO:0005669">
    <property type="term" value="C:transcription factor TFIID complex"/>
    <property type="evidence" value="ECO:0007669"/>
    <property type="project" value="InterPro"/>
</dbReference>
<dbReference type="PANTHER" id="PTHR46338:SF13">
    <property type="entry name" value="TRANSCRIPTION INITIATION FACTOR TFIID SUBUNIT 8-LIKE"/>
    <property type="match status" value="1"/>
</dbReference>
<dbReference type="SMART" id="SM00576">
    <property type="entry name" value="BTP"/>
    <property type="match status" value="1"/>
</dbReference>
<organism evidence="7 8">
    <name type="scientific">Nadsonia fulvescens var. elongata DSM 6958</name>
    <dbReference type="NCBI Taxonomy" id="857566"/>
    <lineage>
        <taxon>Eukaryota</taxon>
        <taxon>Fungi</taxon>
        <taxon>Dikarya</taxon>
        <taxon>Ascomycota</taxon>
        <taxon>Saccharomycotina</taxon>
        <taxon>Dipodascomycetes</taxon>
        <taxon>Dipodascales</taxon>
        <taxon>Dipodascales incertae sedis</taxon>
        <taxon>Nadsonia</taxon>
    </lineage>
</organism>
<keyword evidence="2" id="KW-0805">Transcription regulation</keyword>
<keyword evidence="4" id="KW-0539">Nucleus</keyword>
<dbReference type="PANTHER" id="PTHR46338">
    <property type="entry name" value="TRANSCRIPTION INITIATION FACTOR TFIID SUBUNIT 8"/>
    <property type="match status" value="1"/>
</dbReference>
<evidence type="ECO:0000259" key="6">
    <source>
        <dbReference type="SMART" id="SM00576"/>
    </source>
</evidence>
<protein>
    <recommendedName>
        <fullName evidence="6">Bromodomain associated domain-containing protein</fullName>
    </recommendedName>
</protein>
<keyword evidence="8" id="KW-1185">Reference proteome</keyword>
<evidence type="ECO:0000313" key="8">
    <source>
        <dbReference type="Proteomes" id="UP000095009"/>
    </source>
</evidence>
<dbReference type="AlphaFoldDB" id="A0A1E3PN63"/>
<dbReference type="InterPro" id="IPR006565">
    <property type="entry name" value="BTP"/>
</dbReference>
<dbReference type="Proteomes" id="UP000095009">
    <property type="component" value="Unassembled WGS sequence"/>
</dbReference>
<evidence type="ECO:0000256" key="4">
    <source>
        <dbReference type="ARBA" id="ARBA00023242"/>
    </source>
</evidence>
<dbReference type="InterPro" id="IPR037818">
    <property type="entry name" value="TAF8"/>
</dbReference>
<feature type="domain" description="Bromodomain associated" evidence="6">
    <location>
        <begin position="1"/>
        <end position="77"/>
    </location>
</feature>
<feature type="non-terminal residue" evidence="7">
    <location>
        <position position="1"/>
    </location>
</feature>
<evidence type="ECO:0000256" key="1">
    <source>
        <dbReference type="ARBA" id="ARBA00004123"/>
    </source>
</evidence>
<evidence type="ECO:0000313" key="7">
    <source>
        <dbReference type="EMBL" id="ODQ66866.1"/>
    </source>
</evidence>
<dbReference type="GO" id="GO:0046982">
    <property type="term" value="F:protein heterodimerization activity"/>
    <property type="evidence" value="ECO:0007669"/>
    <property type="project" value="InterPro"/>
</dbReference>
<keyword evidence="3" id="KW-0804">Transcription</keyword>
<sequence length="169" mass="18291">SDFHFALLRISIAQMLRAAGIDRCSPSVLDTITDLCIRHLTLLSTSSTAFANLSGRTQVTLADASQSMANHGVISPTTLLDSRDVDPKGMEGVHAFINWVKGEMTLRERQVAGLAGIATNPASNDPDSDVINGTNEPTSTYNNDPKWLAQLMRKQVKIGHEGRFKGTVL</sequence>
<accession>A0A1E3PN63</accession>
<dbReference type="Pfam" id="PF07524">
    <property type="entry name" value="Bromo_TP"/>
    <property type="match status" value="1"/>
</dbReference>
<evidence type="ECO:0000256" key="2">
    <source>
        <dbReference type="ARBA" id="ARBA00023015"/>
    </source>
</evidence>
<feature type="non-terminal residue" evidence="7">
    <location>
        <position position="169"/>
    </location>
</feature>
<evidence type="ECO:0000256" key="5">
    <source>
        <dbReference type="SAM" id="SignalP"/>
    </source>
</evidence>
<reference evidence="7 8" key="1">
    <citation type="journal article" date="2016" name="Proc. Natl. Acad. Sci. U.S.A.">
        <title>Comparative genomics of biotechnologically important yeasts.</title>
        <authorList>
            <person name="Riley R."/>
            <person name="Haridas S."/>
            <person name="Wolfe K.H."/>
            <person name="Lopes M.R."/>
            <person name="Hittinger C.T."/>
            <person name="Goeker M."/>
            <person name="Salamov A.A."/>
            <person name="Wisecaver J.H."/>
            <person name="Long T.M."/>
            <person name="Calvey C.H."/>
            <person name="Aerts A.L."/>
            <person name="Barry K.W."/>
            <person name="Choi C."/>
            <person name="Clum A."/>
            <person name="Coughlan A.Y."/>
            <person name="Deshpande S."/>
            <person name="Douglass A.P."/>
            <person name="Hanson S.J."/>
            <person name="Klenk H.-P."/>
            <person name="LaButti K.M."/>
            <person name="Lapidus A."/>
            <person name="Lindquist E.A."/>
            <person name="Lipzen A.M."/>
            <person name="Meier-Kolthoff J.P."/>
            <person name="Ohm R.A."/>
            <person name="Otillar R.P."/>
            <person name="Pangilinan J.L."/>
            <person name="Peng Y."/>
            <person name="Rokas A."/>
            <person name="Rosa C.A."/>
            <person name="Scheuner C."/>
            <person name="Sibirny A.A."/>
            <person name="Slot J.C."/>
            <person name="Stielow J.B."/>
            <person name="Sun H."/>
            <person name="Kurtzman C.P."/>
            <person name="Blackwell M."/>
            <person name="Grigoriev I.V."/>
            <person name="Jeffries T.W."/>
        </authorList>
    </citation>
    <scope>NUCLEOTIDE SEQUENCE [LARGE SCALE GENOMIC DNA]</scope>
    <source>
        <strain evidence="7 8">DSM 6958</strain>
    </source>
</reference>
<dbReference type="STRING" id="857566.A0A1E3PN63"/>
<proteinExistence type="predicted"/>
<feature type="chain" id="PRO_5009133931" description="Bromodomain associated domain-containing protein" evidence="5">
    <location>
        <begin position="19"/>
        <end position="169"/>
    </location>
</feature>
<dbReference type="CDD" id="cd00076">
    <property type="entry name" value="HFD_SF"/>
    <property type="match status" value="1"/>
</dbReference>
<dbReference type="Gene3D" id="1.10.20.10">
    <property type="entry name" value="Histone, subunit A"/>
    <property type="match status" value="1"/>
</dbReference>
<gene>
    <name evidence="7" type="ORF">NADFUDRAFT_5337</name>
</gene>
<dbReference type="EMBL" id="KV454408">
    <property type="protein sequence ID" value="ODQ66866.1"/>
    <property type="molecule type" value="Genomic_DNA"/>
</dbReference>
<comment type="subcellular location">
    <subcellularLocation>
        <location evidence="1">Nucleus</location>
    </subcellularLocation>
</comment>
<dbReference type="InterPro" id="IPR009072">
    <property type="entry name" value="Histone-fold"/>
</dbReference>
<evidence type="ECO:0000256" key="3">
    <source>
        <dbReference type="ARBA" id="ARBA00023163"/>
    </source>
</evidence>
<feature type="signal peptide" evidence="5">
    <location>
        <begin position="1"/>
        <end position="18"/>
    </location>
</feature>